<organism evidence="2 3">
    <name type="scientific">Tetrapyrgos nigripes</name>
    <dbReference type="NCBI Taxonomy" id="182062"/>
    <lineage>
        <taxon>Eukaryota</taxon>
        <taxon>Fungi</taxon>
        <taxon>Dikarya</taxon>
        <taxon>Basidiomycota</taxon>
        <taxon>Agaricomycotina</taxon>
        <taxon>Agaricomycetes</taxon>
        <taxon>Agaricomycetidae</taxon>
        <taxon>Agaricales</taxon>
        <taxon>Marasmiineae</taxon>
        <taxon>Marasmiaceae</taxon>
        <taxon>Tetrapyrgos</taxon>
    </lineage>
</organism>
<evidence type="ECO:0000313" key="2">
    <source>
        <dbReference type="EMBL" id="KAF5367755.1"/>
    </source>
</evidence>
<dbReference type="Proteomes" id="UP000559256">
    <property type="component" value="Unassembled WGS sequence"/>
</dbReference>
<feature type="transmembrane region" description="Helical" evidence="1">
    <location>
        <begin position="79"/>
        <end position="101"/>
    </location>
</feature>
<comment type="caution">
    <text evidence="2">The sequence shown here is derived from an EMBL/GenBank/DDBJ whole genome shotgun (WGS) entry which is preliminary data.</text>
</comment>
<keyword evidence="1" id="KW-0472">Membrane</keyword>
<sequence>MPPKVSGMVMARRPLHRTLSVFGLPNNRGPALNSFFDKLGIMGPIQISLHRHKVPFLMPWGSSTLSLLWPRRYVLPSRVGFMVITYHFVYMSCVIVIVRALTYVPGEASVEAQDNEVYRKVVLSRGEMLEYLVQTVTGLILEELPFS</sequence>
<dbReference type="EMBL" id="JAACJM010000018">
    <property type="protein sequence ID" value="KAF5367755.1"/>
    <property type="molecule type" value="Genomic_DNA"/>
</dbReference>
<evidence type="ECO:0000313" key="3">
    <source>
        <dbReference type="Proteomes" id="UP000559256"/>
    </source>
</evidence>
<dbReference type="AlphaFoldDB" id="A0A8H5GN87"/>
<dbReference type="OrthoDB" id="9909019at2759"/>
<proteinExistence type="predicted"/>
<accession>A0A8H5GN87</accession>
<gene>
    <name evidence="2" type="ORF">D9758_009869</name>
</gene>
<keyword evidence="1" id="KW-0812">Transmembrane</keyword>
<keyword evidence="3" id="KW-1185">Reference proteome</keyword>
<name>A0A8H5GN87_9AGAR</name>
<evidence type="ECO:0000256" key="1">
    <source>
        <dbReference type="SAM" id="Phobius"/>
    </source>
</evidence>
<keyword evidence="1" id="KW-1133">Transmembrane helix</keyword>
<reference evidence="2 3" key="1">
    <citation type="journal article" date="2020" name="ISME J.">
        <title>Uncovering the hidden diversity of litter-decomposition mechanisms in mushroom-forming fungi.</title>
        <authorList>
            <person name="Floudas D."/>
            <person name="Bentzer J."/>
            <person name="Ahren D."/>
            <person name="Johansson T."/>
            <person name="Persson P."/>
            <person name="Tunlid A."/>
        </authorList>
    </citation>
    <scope>NUCLEOTIDE SEQUENCE [LARGE SCALE GENOMIC DNA]</scope>
    <source>
        <strain evidence="2 3">CBS 291.85</strain>
    </source>
</reference>
<protein>
    <submittedName>
        <fullName evidence="2">Uncharacterized protein</fullName>
    </submittedName>
</protein>